<accession>A0ABT3EJ64</accession>
<evidence type="ECO:0008006" key="3">
    <source>
        <dbReference type="Google" id="ProtNLM"/>
    </source>
</evidence>
<protein>
    <recommendedName>
        <fullName evidence="3">DUF4136 domain-containing protein</fullName>
    </recommendedName>
</protein>
<name>A0ABT3EJ64_9FLAO</name>
<sequence>MKKILLVILILSSIFIYGQKDCGFKIDEQKILKNENLDFFLDKMKKEKFKVTNKKEDIPEQVLGQLKCLKEGFSIANPGEKYQDSDIIELSENLPVRGLIFLAKSKNNLIMVYGVSNGSRFVFINFDETTIKDFWCGVSFGKPQIKSIKQIIDRIEHYRDKTWGLNTNIITY</sequence>
<gene>
    <name evidence="1" type="ORF">OJ995_10240</name>
</gene>
<reference evidence="1" key="1">
    <citation type="submission" date="2022-10" db="EMBL/GenBank/DDBJ databases">
        <title>Flavobacterium sp. nov., a bacterium isolated from lake sediment.</title>
        <authorList>
            <person name="Qu J.-H."/>
        </authorList>
    </citation>
    <scope>NUCLEOTIDE SEQUENCE</scope>
    <source>
        <strain evidence="1">TH16-21</strain>
    </source>
</reference>
<evidence type="ECO:0000313" key="1">
    <source>
        <dbReference type="EMBL" id="MCW1148600.1"/>
    </source>
</evidence>
<organism evidence="1 2">
    <name type="scientific">Flavobacterium lacisediminis</name>
    <dbReference type="NCBI Taxonomy" id="2989705"/>
    <lineage>
        <taxon>Bacteria</taxon>
        <taxon>Pseudomonadati</taxon>
        <taxon>Bacteroidota</taxon>
        <taxon>Flavobacteriia</taxon>
        <taxon>Flavobacteriales</taxon>
        <taxon>Flavobacteriaceae</taxon>
        <taxon>Flavobacterium</taxon>
    </lineage>
</organism>
<keyword evidence="2" id="KW-1185">Reference proteome</keyword>
<dbReference type="Proteomes" id="UP001165677">
    <property type="component" value="Unassembled WGS sequence"/>
</dbReference>
<evidence type="ECO:0000313" key="2">
    <source>
        <dbReference type="Proteomes" id="UP001165677"/>
    </source>
</evidence>
<proteinExistence type="predicted"/>
<dbReference type="EMBL" id="JAPCIO010000006">
    <property type="protein sequence ID" value="MCW1148600.1"/>
    <property type="molecule type" value="Genomic_DNA"/>
</dbReference>
<comment type="caution">
    <text evidence="1">The sequence shown here is derived from an EMBL/GenBank/DDBJ whole genome shotgun (WGS) entry which is preliminary data.</text>
</comment>
<dbReference type="RefSeq" id="WP_264369326.1">
    <property type="nucleotide sequence ID" value="NZ_JAPCIO010000006.1"/>
</dbReference>